<dbReference type="InterPro" id="IPR013094">
    <property type="entry name" value="AB_hydrolase_3"/>
</dbReference>
<feature type="active site" evidence="3">
    <location>
        <position position="191"/>
    </location>
</feature>
<dbReference type="Gene3D" id="3.40.50.1820">
    <property type="entry name" value="alpha/beta hydrolase"/>
    <property type="match status" value="1"/>
</dbReference>
<proteinExistence type="inferred from homology"/>
<gene>
    <name evidence="5" type="ORF">C7999DRAFT_44523</name>
</gene>
<organism evidence="5 6">
    <name type="scientific">Corynascus novoguineensis</name>
    <dbReference type="NCBI Taxonomy" id="1126955"/>
    <lineage>
        <taxon>Eukaryota</taxon>
        <taxon>Fungi</taxon>
        <taxon>Dikarya</taxon>
        <taxon>Ascomycota</taxon>
        <taxon>Pezizomycotina</taxon>
        <taxon>Sordariomycetes</taxon>
        <taxon>Sordariomycetidae</taxon>
        <taxon>Sordariales</taxon>
        <taxon>Chaetomiaceae</taxon>
        <taxon>Corynascus</taxon>
    </lineage>
</organism>
<reference evidence="5" key="1">
    <citation type="journal article" date="2023" name="Mol. Phylogenet. Evol.">
        <title>Genome-scale phylogeny and comparative genomics of the fungal order Sordariales.</title>
        <authorList>
            <person name="Hensen N."/>
            <person name="Bonometti L."/>
            <person name="Westerberg I."/>
            <person name="Brannstrom I.O."/>
            <person name="Guillou S."/>
            <person name="Cros-Aarteil S."/>
            <person name="Calhoun S."/>
            <person name="Haridas S."/>
            <person name="Kuo A."/>
            <person name="Mondo S."/>
            <person name="Pangilinan J."/>
            <person name="Riley R."/>
            <person name="LaButti K."/>
            <person name="Andreopoulos B."/>
            <person name="Lipzen A."/>
            <person name="Chen C."/>
            <person name="Yan M."/>
            <person name="Daum C."/>
            <person name="Ng V."/>
            <person name="Clum A."/>
            <person name="Steindorff A."/>
            <person name="Ohm R.A."/>
            <person name="Martin F."/>
            <person name="Silar P."/>
            <person name="Natvig D.O."/>
            <person name="Lalanne C."/>
            <person name="Gautier V."/>
            <person name="Ament-Velasquez S.L."/>
            <person name="Kruys A."/>
            <person name="Hutchinson M.I."/>
            <person name="Powell A.J."/>
            <person name="Barry K."/>
            <person name="Miller A.N."/>
            <person name="Grigoriev I.V."/>
            <person name="Debuchy R."/>
            <person name="Gladieux P."/>
            <person name="Hiltunen Thoren M."/>
            <person name="Johannesson H."/>
        </authorList>
    </citation>
    <scope>NUCLEOTIDE SEQUENCE</scope>
    <source>
        <strain evidence="5">CBS 359.72</strain>
    </source>
</reference>
<evidence type="ECO:0000256" key="1">
    <source>
        <dbReference type="ARBA" id="ARBA00010515"/>
    </source>
</evidence>
<reference evidence="5" key="2">
    <citation type="submission" date="2023-05" db="EMBL/GenBank/DDBJ databases">
        <authorList>
            <consortium name="Lawrence Berkeley National Laboratory"/>
            <person name="Steindorff A."/>
            <person name="Hensen N."/>
            <person name="Bonometti L."/>
            <person name="Westerberg I."/>
            <person name="Brannstrom I.O."/>
            <person name="Guillou S."/>
            <person name="Cros-Aarteil S."/>
            <person name="Calhoun S."/>
            <person name="Haridas S."/>
            <person name="Kuo A."/>
            <person name="Mondo S."/>
            <person name="Pangilinan J."/>
            <person name="Riley R."/>
            <person name="Labutti K."/>
            <person name="Andreopoulos B."/>
            <person name="Lipzen A."/>
            <person name="Chen C."/>
            <person name="Yanf M."/>
            <person name="Daum C."/>
            <person name="Ng V."/>
            <person name="Clum A."/>
            <person name="Ohm R."/>
            <person name="Martin F."/>
            <person name="Silar P."/>
            <person name="Natvig D."/>
            <person name="Lalanne C."/>
            <person name="Gautier V."/>
            <person name="Ament-Velasquez S.L."/>
            <person name="Kruys A."/>
            <person name="Hutchinson M.I."/>
            <person name="Powell A.J."/>
            <person name="Barry K."/>
            <person name="Miller A.N."/>
            <person name="Grigoriev I.V."/>
            <person name="Debuchy R."/>
            <person name="Gladieux P."/>
            <person name="Thoren M.H."/>
            <person name="Johannesson H."/>
        </authorList>
    </citation>
    <scope>NUCLEOTIDE SEQUENCE</scope>
    <source>
        <strain evidence="5">CBS 359.72</strain>
    </source>
</reference>
<feature type="domain" description="Alpha/beta hydrolase fold-3" evidence="4">
    <location>
        <begin position="114"/>
        <end position="306"/>
    </location>
</feature>
<dbReference type="AlphaFoldDB" id="A0AAN7HBH9"/>
<evidence type="ECO:0000313" key="5">
    <source>
        <dbReference type="EMBL" id="KAK4243721.1"/>
    </source>
</evidence>
<dbReference type="GO" id="GO:0016787">
    <property type="term" value="F:hydrolase activity"/>
    <property type="evidence" value="ECO:0007669"/>
    <property type="project" value="UniProtKB-KW"/>
</dbReference>
<dbReference type="SUPFAM" id="SSF53474">
    <property type="entry name" value="alpha/beta-Hydrolases"/>
    <property type="match status" value="1"/>
</dbReference>
<dbReference type="InterPro" id="IPR050300">
    <property type="entry name" value="GDXG_lipolytic_enzyme"/>
</dbReference>
<comment type="similarity">
    <text evidence="1">Belongs to the 'GDXG' lipolytic enzyme family.</text>
</comment>
<dbReference type="InterPro" id="IPR029058">
    <property type="entry name" value="AB_hydrolase_fold"/>
</dbReference>
<evidence type="ECO:0000256" key="3">
    <source>
        <dbReference type="PROSITE-ProRule" id="PRU10038"/>
    </source>
</evidence>
<dbReference type="Pfam" id="PF07859">
    <property type="entry name" value="Abhydrolase_3"/>
    <property type="match status" value="1"/>
</dbReference>
<protein>
    <submittedName>
        <fullName evidence="5">Alpha/Beta hydrolase protein</fullName>
    </submittedName>
</protein>
<accession>A0AAN7HBH9</accession>
<evidence type="ECO:0000256" key="2">
    <source>
        <dbReference type="ARBA" id="ARBA00022801"/>
    </source>
</evidence>
<evidence type="ECO:0000313" key="6">
    <source>
        <dbReference type="Proteomes" id="UP001303647"/>
    </source>
</evidence>
<sequence>MTAKTSSDAAERLAVWDRIALVGFSALHWRQRLALTFLRAQRATLPTRYLRWLTRRISTGEAVWTYCSKHNIPHRAVTLDGIAAASSFLEQGVPAPTLHFLDVPAAERATGCTLLYFHGGGFVNPLRGAAHMPFIVRCAETCQAKQAVVLEYALAPEYPYPAQLVQCIEALRYLLYDMQLQPENLVLAGDSAGGQLVGALLAHLVTPSPYAAPMKIEGHFRAALFVSPFVRLPPSSDGGSYVTNHRNDYLTRPQVWANLCGVGHAKDVWNLVFARDSQGLVRKTMITVGTSEVFLDCCRLFAKEYMGVESIFVSRDGDHHLLRDKDFVLVECESEAHVQVALDSVVGYNNGAMHKAIMSWLAGL</sequence>
<dbReference type="PANTHER" id="PTHR48081">
    <property type="entry name" value="AB HYDROLASE SUPERFAMILY PROTEIN C4A8.06C"/>
    <property type="match status" value="1"/>
</dbReference>
<name>A0AAN7HBH9_9PEZI</name>
<dbReference type="InterPro" id="IPR033140">
    <property type="entry name" value="Lipase_GDXG_put_SER_AS"/>
</dbReference>
<keyword evidence="2 5" id="KW-0378">Hydrolase</keyword>
<evidence type="ECO:0000259" key="4">
    <source>
        <dbReference type="Pfam" id="PF07859"/>
    </source>
</evidence>
<keyword evidence="6" id="KW-1185">Reference proteome</keyword>
<dbReference type="PANTHER" id="PTHR48081:SF18">
    <property type="entry name" value="ALPHA_BETA HYDROLASE FOLD-3 DOMAIN-CONTAINING PROTEIN"/>
    <property type="match status" value="1"/>
</dbReference>
<dbReference type="PROSITE" id="PS01174">
    <property type="entry name" value="LIPASE_GDXG_SER"/>
    <property type="match status" value="1"/>
</dbReference>
<comment type="caution">
    <text evidence="5">The sequence shown here is derived from an EMBL/GenBank/DDBJ whole genome shotgun (WGS) entry which is preliminary data.</text>
</comment>
<dbReference type="EMBL" id="MU857787">
    <property type="protein sequence ID" value="KAK4243721.1"/>
    <property type="molecule type" value="Genomic_DNA"/>
</dbReference>
<dbReference type="Proteomes" id="UP001303647">
    <property type="component" value="Unassembled WGS sequence"/>
</dbReference>